<dbReference type="PRINTS" id="PR00724">
    <property type="entry name" value="CRBOXYPTASEC"/>
</dbReference>
<evidence type="ECO:0000256" key="9">
    <source>
        <dbReference type="RuleBase" id="RU361156"/>
    </source>
</evidence>
<dbReference type="InterPro" id="IPR001563">
    <property type="entry name" value="Peptidase_S10"/>
</dbReference>
<evidence type="ECO:0000256" key="1">
    <source>
        <dbReference type="ARBA" id="ARBA00004613"/>
    </source>
</evidence>
<dbReference type="PANTHER" id="PTHR11802">
    <property type="entry name" value="SERINE PROTEASE FAMILY S10 SERINE CARBOXYPEPTIDASE"/>
    <property type="match status" value="1"/>
</dbReference>
<dbReference type="PANTHER" id="PTHR11802:SF113">
    <property type="entry name" value="SERINE CARBOXYPEPTIDASE CTSA-4.1"/>
    <property type="match status" value="1"/>
</dbReference>
<keyword evidence="3" id="KW-0964">Secreted</keyword>
<dbReference type="Gene3D" id="3.40.50.1820">
    <property type="entry name" value="alpha/beta hydrolase"/>
    <property type="match status" value="1"/>
</dbReference>
<organism evidence="10 11">
    <name type="scientific">Stylosanthes scabra</name>
    <dbReference type="NCBI Taxonomy" id="79078"/>
    <lineage>
        <taxon>Eukaryota</taxon>
        <taxon>Viridiplantae</taxon>
        <taxon>Streptophyta</taxon>
        <taxon>Embryophyta</taxon>
        <taxon>Tracheophyta</taxon>
        <taxon>Spermatophyta</taxon>
        <taxon>Magnoliopsida</taxon>
        <taxon>eudicotyledons</taxon>
        <taxon>Gunneridae</taxon>
        <taxon>Pentapetalae</taxon>
        <taxon>rosids</taxon>
        <taxon>fabids</taxon>
        <taxon>Fabales</taxon>
        <taxon>Fabaceae</taxon>
        <taxon>Papilionoideae</taxon>
        <taxon>50 kb inversion clade</taxon>
        <taxon>dalbergioids sensu lato</taxon>
        <taxon>Dalbergieae</taxon>
        <taxon>Pterocarpus clade</taxon>
        <taxon>Stylosanthes</taxon>
    </lineage>
</organism>
<evidence type="ECO:0000256" key="5">
    <source>
        <dbReference type="ARBA" id="ARBA00022670"/>
    </source>
</evidence>
<gene>
    <name evidence="10" type="primary">CBP3_2</name>
    <name evidence="10" type="ORF">PIB30_103490</name>
</gene>
<evidence type="ECO:0000313" key="10">
    <source>
        <dbReference type="EMBL" id="MED6116795.1"/>
    </source>
</evidence>
<dbReference type="InterPro" id="IPR029058">
    <property type="entry name" value="AB_hydrolase_fold"/>
</dbReference>
<evidence type="ECO:0000256" key="6">
    <source>
        <dbReference type="ARBA" id="ARBA00022729"/>
    </source>
</evidence>
<keyword evidence="11" id="KW-1185">Reference proteome</keyword>
<dbReference type="SUPFAM" id="SSF53474">
    <property type="entry name" value="alpha/beta-Hydrolases"/>
    <property type="match status" value="1"/>
</dbReference>
<sequence>ASNILFVDQPTGTGFSYTSDDSDIRHDENGVSNDLYDFLQAFFNKEHSEFVNNDFYITGESYAGHYIPAFASPVHQGNKKQEGIHINLKPLKAVIAVCPPWIHVETYSIASYSSRAT</sequence>
<reference evidence="10 11" key="1">
    <citation type="journal article" date="2023" name="Plants (Basel)">
        <title>Bridging the Gap: Combining Genomics and Transcriptomics Approaches to Understand Stylosanthes scabra, an Orphan Legume from the Brazilian Caatinga.</title>
        <authorList>
            <person name="Ferreira-Neto J.R.C."/>
            <person name="da Silva M.D."/>
            <person name="Binneck E."/>
            <person name="de Melo N.F."/>
            <person name="da Silva R.H."/>
            <person name="de Melo A.L.T.M."/>
            <person name="Pandolfi V."/>
            <person name="Bustamante F.O."/>
            <person name="Brasileiro-Vidal A.C."/>
            <person name="Benko-Iseppon A.M."/>
        </authorList>
    </citation>
    <scope>NUCLEOTIDE SEQUENCE [LARGE SCALE GENOMIC DNA]</scope>
    <source>
        <tissue evidence="10">Leaves</tissue>
    </source>
</reference>
<comment type="subcellular location">
    <subcellularLocation>
        <location evidence="1">Secreted</location>
    </subcellularLocation>
</comment>
<keyword evidence="7 9" id="KW-0378">Hydrolase</keyword>
<dbReference type="EC" id="3.4.16.-" evidence="9"/>
<accession>A0ABU6QYC4</accession>
<evidence type="ECO:0000256" key="7">
    <source>
        <dbReference type="ARBA" id="ARBA00022801"/>
    </source>
</evidence>
<evidence type="ECO:0000256" key="8">
    <source>
        <dbReference type="ARBA" id="ARBA00023180"/>
    </source>
</evidence>
<protein>
    <recommendedName>
        <fullName evidence="9">Carboxypeptidase</fullName>
        <ecNumber evidence="9">3.4.16.-</ecNumber>
    </recommendedName>
</protein>
<name>A0ABU6QYC4_9FABA</name>
<dbReference type="Pfam" id="PF00450">
    <property type="entry name" value="Peptidase_S10"/>
    <property type="match status" value="1"/>
</dbReference>
<dbReference type="EMBL" id="JASCZI010003374">
    <property type="protein sequence ID" value="MED6116795.1"/>
    <property type="molecule type" value="Genomic_DNA"/>
</dbReference>
<dbReference type="Proteomes" id="UP001341840">
    <property type="component" value="Unassembled WGS sequence"/>
</dbReference>
<evidence type="ECO:0000256" key="4">
    <source>
        <dbReference type="ARBA" id="ARBA00022645"/>
    </source>
</evidence>
<evidence type="ECO:0000256" key="2">
    <source>
        <dbReference type="ARBA" id="ARBA00009431"/>
    </source>
</evidence>
<proteinExistence type="inferred from homology"/>
<keyword evidence="8" id="KW-0325">Glycoprotein</keyword>
<evidence type="ECO:0000256" key="3">
    <source>
        <dbReference type="ARBA" id="ARBA00022525"/>
    </source>
</evidence>
<keyword evidence="5 9" id="KW-0645">Protease</keyword>
<dbReference type="InterPro" id="IPR018202">
    <property type="entry name" value="Ser_caboxypep_ser_AS"/>
</dbReference>
<comment type="similarity">
    <text evidence="2 9">Belongs to the peptidase S10 family.</text>
</comment>
<keyword evidence="6" id="KW-0732">Signal</keyword>
<keyword evidence="4 9" id="KW-0121">Carboxypeptidase</keyword>
<comment type="caution">
    <text evidence="10">The sequence shown here is derived from an EMBL/GenBank/DDBJ whole genome shotgun (WGS) entry which is preliminary data.</text>
</comment>
<dbReference type="PROSITE" id="PS00131">
    <property type="entry name" value="CARBOXYPEPT_SER_SER"/>
    <property type="match status" value="1"/>
</dbReference>
<evidence type="ECO:0000313" key="11">
    <source>
        <dbReference type="Proteomes" id="UP001341840"/>
    </source>
</evidence>
<feature type="non-terminal residue" evidence="10">
    <location>
        <position position="1"/>
    </location>
</feature>